<proteinExistence type="predicted"/>
<dbReference type="EC" id="3.1.4.3" evidence="3"/>
<dbReference type="EMBL" id="LOCQ01000054">
    <property type="protein sequence ID" value="OBV39303.1"/>
    <property type="molecule type" value="Genomic_DNA"/>
</dbReference>
<evidence type="ECO:0000256" key="1">
    <source>
        <dbReference type="ARBA" id="ARBA00022801"/>
    </source>
</evidence>
<gene>
    <name evidence="3" type="ORF">ASR47_1009118</name>
</gene>
<comment type="caution">
    <text evidence="3">The sequence shown here is derived from an EMBL/GenBank/DDBJ whole genome shotgun (WGS) entry which is preliminary data.</text>
</comment>
<dbReference type="Gene3D" id="3.40.720.10">
    <property type="entry name" value="Alkaline Phosphatase, subunit A"/>
    <property type="match status" value="2"/>
</dbReference>
<dbReference type="PATRIC" id="fig|1747903.4.peg.2886"/>
<dbReference type="STRING" id="1747903.ASR47_1009118"/>
<protein>
    <submittedName>
        <fullName evidence="3">Phospholipase C</fullName>
        <ecNumber evidence="3">3.1.4.3</ecNumber>
    </submittedName>
</protein>
<keyword evidence="4" id="KW-1185">Reference proteome</keyword>
<dbReference type="InterPro" id="IPR007312">
    <property type="entry name" value="Phosphoesterase"/>
</dbReference>
<evidence type="ECO:0000256" key="2">
    <source>
        <dbReference type="SAM" id="MobiDB-lite"/>
    </source>
</evidence>
<sequence>MTINSLARIDHIVVLMMENRSFDHMLGYLSLEGGRGEIDGLRSEHVNLHAGKAYGVHHLQRTALQPSQQPRNTGASVARQVHGHNGGFVSDYALHHPDDPDPGLVMGYYNGADLPMYDFLAREFCVCDRCHSSVPGATWPNRLYAVSGRAAGSKDSKRVPLYANKSFVRQLERHMVSWKFYSFWKPWTLALTDEHYRSSEFYEPFGEHGRRYGFVGDALAGSLPSVSWIDPHFFANDDHPPADVRAGQALVAQVYQALSRGPSWERTLLVITYDEHGGFFDHVPPPAAVDDDAAFRQYGVRVPMLLVSPLISAGSVCHELFDHTSILKTILQRFCRGADGALPAMGARVAAAKGLGMALDLDLPRPAPALPGSVHAQRRCWEDELRERHALDGFDAARPAMPMPDAEAGAVAAHRHLARSARNAIATHGKKAPQSIARRRRKDNHGDGRAVNWLDGFDTGDRAHEG</sequence>
<dbReference type="AlphaFoldDB" id="A0A1A7C4S5"/>
<reference evidence="3 4" key="1">
    <citation type="submission" date="2016-04" db="EMBL/GenBank/DDBJ databases">
        <title>Draft genome sequence of Janthinobacterium psychrotolerans sp. nov., isolated from freshwater sediments in Denmark.</title>
        <authorList>
            <person name="Gong X."/>
            <person name="Skrivergaard S."/>
            <person name="Korsgaard B.S."/>
            <person name="Schreiber L."/>
            <person name="Marshall I.P."/>
            <person name="Finster K."/>
            <person name="Schramm A."/>
        </authorList>
    </citation>
    <scope>NUCLEOTIDE SEQUENCE [LARGE SCALE GENOMIC DNA]</scope>
    <source>
        <strain evidence="3 4">S3-2</strain>
    </source>
</reference>
<organism evidence="3 4">
    <name type="scientific">Janthinobacterium psychrotolerans</name>
    <dbReference type="NCBI Taxonomy" id="1747903"/>
    <lineage>
        <taxon>Bacteria</taxon>
        <taxon>Pseudomonadati</taxon>
        <taxon>Pseudomonadota</taxon>
        <taxon>Betaproteobacteria</taxon>
        <taxon>Burkholderiales</taxon>
        <taxon>Oxalobacteraceae</taxon>
        <taxon>Janthinobacterium</taxon>
    </lineage>
</organism>
<evidence type="ECO:0000313" key="4">
    <source>
        <dbReference type="Proteomes" id="UP000092713"/>
    </source>
</evidence>
<name>A0A1A7C4S5_9BURK</name>
<dbReference type="SUPFAM" id="SSF53649">
    <property type="entry name" value="Alkaline phosphatase-like"/>
    <property type="match status" value="1"/>
</dbReference>
<evidence type="ECO:0000313" key="3">
    <source>
        <dbReference type="EMBL" id="OBV39303.1"/>
    </source>
</evidence>
<dbReference type="InterPro" id="IPR017850">
    <property type="entry name" value="Alkaline_phosphatase_core_sf"/>
</dbReference>
<feature type="region of interest" description="Disordered" evidence="2">
    <location>
        <begin position="424"/>
        <end position="466"/>
    </location>
</feature>
<dbReference type="GO" id="GO:0009395">
    <property type="term" value="P:phospholipid catabolic process"/>
    <property type="evidence" value="ECO:0007669"/>
    <property type="project" value="TreeGrafter"/>
</dbReference>
<dbReference type="PANTHER" id="PTHR31956:SF1">
    <property type="entry name" value="NON-SPECIFIC PHOSPHOLIPASE C1"/>
    <property type="match status" value="1"/>
</dbReference>
<dbReference type="GO" id="GO:0034480">
    <property type="term" value="F:phosphatidylcholine phospholipase C activity"/>
    <property type="evidence" value="ECO:0007669"/>
    <property type="project" value="UniProtKB-EC"/>
</dbReference>
<dbReference type="OrthoDB" id="980947at2"/>
<dbReference type="PANTHER" id="PTHR31956">
    <property type="entry name" value="NON-SPECIFIC PHOSPHOLIPASE C4-RELATED"/>
    <property type="match status" value="1"/>
</dbReference>
<dbReference type="Proteomes" id="UP000092713">
    <property type="component" value="Unassembled WGS sequence"/>
</dbReference>
<keyword evidence="1 3" id="KW-0378">Hydrolase</keyword>
<accession>A0A1A7C4S5</accession>
<dbReference type="Pfam" id="PF04185">
    <property type="entry name" value="Phosphoesterase"/>
    <property type="match status" value="1"/>
</dbReference>